<dbReference type="EMBL" id="BAABGT010000083">
    <property type="protein sequence ID" value="GAA4554589.1"/>
    <property type="molecule type" value="Genomic_DNA"/>
</dbReference>
<organism evidence="1 2">
    <name type="scientific">Pseudonocardia xishanensis</name>
    <dbReference type="NCBI Taxonomy" id="630995"/>
    <lineage>
        <taxon>Bacteria</taxon>
        <taxon>Bacillati</taxon>
        <taxon>Actinomycetota</taxon>
        <taxon>Actinomycetes</taxon>
        <taxon>Pseudonocardiales</taxon>
        <taxon>Pseudonocardiaceae</taxon>
        <taxon>Pseudonocardia</taxon>
    </lineage>
</organism>
<comment type="caution">
    <text evidence="1">The sequence shown here is derived from an EMBL/GenBank/DDBJ whole genome shotgun (WGS) entry which is preliminary data.</text>
</comment>
<gene>
    <name evidence="1" type="ORF">GCM10023175_52850</name>
</gene>
<name>A0ABP8S0T0_9PSEU</name>
<evidence type="ECO:0000313" key="1">
    <source>
        <dbReference type="EMBL" id="GAA4554589.1"/>
    </source>
</evidence>
<sequence>MSGPGARLDTEDVHVLICEFGYAITEQDIDRLTSTSSTDRLLPRHRLWLDKDVAGSRRPYPSRTSARWRCGFRVPGERSAAVVTHDGTGGLPRRG</sequence>
<accession>A0ABP8S0T0</accession>
<reference evidence="2" key="1">
    <citation type="journal article" date="2019" name="Int. J. Syst. Evol. Microbiol.">
        <title>The Global Catalogue of Microorganisms (GCM) 10K type strain sequencing project: providing services to taxonomists for standard genome sequencing and annotation.</title>
        <authorList>
            <consortium name="The Broad Institute Genomics Platform"/>
            <consortium name="The Broad Institute Genome Sequencing Center for Infectious Disease"/>
            <person name="Wu L."/>
            <person name="Ma J."/>
        </authorList>
    </citation>
    <scope>NUCLEOTIDE SEQUENCE [LARGE SCALE GENOMIC DNA]</scope>
    <source>
        <strain evidence="2">JCM 17906</strain>
    </source>
</reference>
<protein>
    <submittedName>
        <fullName evidence="1">Uncharacterized protein</fullName>
    </submittedName>
</protein>
<proteinExistence type="predicted"/>
<dbReference type="Proteomes" id="UP001501598">
    <property type="component" value="Unassembled WGS sequence"/>
</dbReference>
<evidence type="ECO:0000313" key="2">
    <source>
        <dbReference type="Proteomes" id="UP001501598"/>
    </source>
</evidence>
<keyword evidence="2" id="KW-1185">Reference proteome</keyword>